<dbReference type="Proteomes" id="UP001303587">
    <property type="component" value="Chromosome"/>
</dbReference>
<organism evidence="2 3">
    <name type="scientific">Methanolapillus millepedarum</name>
    <dbReference type="NCBI Taxonomy" id="3028296"/>
    <lineage>
        <taxon>Archaea</taxon>
        <taxon>Methanobacteriati</taxon>
        <taxon>Methanobacteriota</taxon>
        <taxon>Stenosarchaea group</taxon>
        <taxon>Methanomicrobia</taxon>
        <taxon>Methanosarcinales</taxon>
        <taxon>Methanosarcinaceae</taxon>
        <taxon>Methanolapillus</taxon>
    </lineage>
</organism>
<evidence type="ECO:0000313" key="3">
    <source>
        <dbReference type="Proteomes" id="UP001303587"/>
    </source>
</evidence>
<protein>
    <submittedName>
        <fullName evidence="2">Uncharacterized protein</fullName>
    </submittedName>
</protein>
<proteinExistence type="predicted"/>
<name>A0AA96VFC1_9EURY</name>
<feature type="transmembrane region" description="Helical" evidence="1">
    <location>
        <begin position="284"/>
        <end position="303"/>
    </location>
</feature>
<sequence>MMGILSLLFILMMLTPALGAISLEDAWITAGGYSIGDGEQMDMNLYTLESHPYYFVEYSVNNTLTGVLVIDGETGEVVKDSETVQKISYTNFYLKNVTQEYISGLNISAQVYKASSDFCNKQADLFKKEIPTLKDGDRQKLGTIAQSYQEAGTAYGEMATLYGEVAVVASDVVSGNRSYENAMKLTGQMDELEKILIKLGTAYDHVIADMNIYFDILIENPEAYRVNKTQMEDYKVLFNTNWPQEKELIVNALLQSIEDDRENTKNRTEVDVQLMDVRVKTAEMPGFTFFLTAAVLGLAAIVAGKKYRK</sequence>
<keyword evidence="3" id="KW-1185">Reference proteome</keyword>
<gene>
    <name evidence="2" type="ORF">MsAc7_11140</name>
</gene>
<accession>A0AA96VFC1</accession>
<dbReference type="AlphaFoldDB" id="A0AA96VFC1"/>
<keyword evidence="1" id="KW-0812">Transmembrane</keyword>
<evidence type="ECO:0000313" key="2">
    <source>
        <dbReference type="EMBL" id="WNY25562.1"/>
    </source>
</evidence>
<reference evidence="2 3" key="1">
    <citation type="submission" date="2023-07" db="EMBL/GenBank/DDBJ databases">
        <title>Closed genoem sequence of Methanosarcinaceae archaeon Ac7.</title>
        <authorList>
            <person name="Poehlein A."/>
            <person name="Protasov E."/>
            <person name="Platt K."/>
            <person name="Reeh H."/>
            <person name="Daniel R."/>
            <person name="Brune A."/>
        </authorList>
    </citation>
    <scope>NUCLEOTIDE SEQUENCE [LARGE SCALE GENOMIC DNA]</scope>
    <source>
        <strain evidence="2 3">Ac7</strain>
    </source>
</reference>
<keyword evidence="1" id="KW-0472">Membrane</keyword>
<keyword evidence="1" id="KW-1133">Transmembrane helix</keyword>
<dbReference type="EMBL" id="CP131060">
    <property type="protein sequence ID" value="WNY25562.1"/>
    <property type="molecule type" value="Genomic_DNA"/>
</dbReference>
<evidence type="ECO:0000256" key="1">
    <source>
        <dbReference type="SAM" id="Phobius"/>
    </source>
</evidence>